<dbReference type="EMBL" id="CAADHY010000011">
    <property type="protein sequence ID" value="VFR17858.1"/>
    <property type="molecule type" value="Genomic_DNA"/>
</dbReference>
<dbReference type="InterPro" id="IPR006860">
    <property type="entry name" value="FecR"/>
</dbReference>
<name>A0A484NW60_9ZZZZ</name>
<gene>
    <name evidence="3" type="ORF">AMP9_2091</name>
</gene>
<reference evidence="3" key="1">
    <citation type="submission" date="2019-03" db="EMBL/GenBank/DDBJ databases">
        <authorList>
            <person name="Danneels B."/>
        </authorList>
    </citation>
    <scope>NUCLEOTIDE SEQUENCE</scope>
</reference>
<dbReference type="PANTHER" id="PTHR30273">
    <property type="entry name" value="PERIPLASMIC SIGNAL SENSOR AND SIGMA FACTOR ACTIVATOR FECR-RELATED"/>
    <property type="match status" value="1"/>
</dbReference>
<organism evidence="3">
    <name type="scientific">plant metagenome</name>
    <dbReference type="NCBI Taxonomy" id="1297885"/>
    <lineage>
        <taxon>unclassified sequences</taxon>
        <taxon>metagenomes</taxon>
        <taxon>organismal metagenomes</taxon>
    </lineage>
</organism>
<evidence type="ECO:0000259" key="1">
    <source>
        <dbReference type="Pfam" id="PF04773"/>
    </source>
</evidence>
<dbReference type="PANTHER" id="PTHR30273:SF2">
    <property type="entry name" value="PROTEIN FECR"/>
    <property type="match status" value="1"/>
</dbReference>
<feature type="domain" description="FecR protein" evidence="1">
    <location>
        <begin position="120"/>
        <end position="212"/>
    </location>
</feature>
<dbReference type="PIRSF" id="PIRSF018266">
    <property type="entry name" value="FecR"/>
    <property type="match status" value="1"/>
</dbReference>
<protein>
    <submittedName>
        <fullName evidence="3">Fe2+-dicitrate sensor, membrane component</fullName>
    </submittedName>
</protein>
<dbReference type="Pfam" id="PF16220">
    <property type="entry name" value="DUF4880"/>
    <property type="match status" value="1"/>
</dbReference>
<dbReference type="InterPro" id="IPR032623">
    <property type="entry name" value="FecR_N"/>
</dbReference>
<dbReference type="Pfam" id="PF04773">
    <property type="entry name" value="FecR"/>
    <property type="match status" value="1"/>
</dbReference>
<proteinExistence type="predicted"/>
<evidence type="ECO:0000313" key="3">
    <source>
        <dbReference type="EMBL" id="VFR17858.1"/>
    </source>
</evidence>
<dbReference type="InterPro" id="IPR012373">
    <property type="entry name" value="Ferrdict_sens_TM"/>
</dbReference>
<dbReference type="Gene3D" id="2.60.120.1440">
    <property type="match status" value="1"/>
</dbReference>
<dbReference type="GO" id="GO:0016989">
    <property type="term" value="F:sigma factor antagonist activity"/>
    <property type="evidence" value="ECO:0007669"/>
    <property type="project" value="TreeGrafter"/>
</dbReference>
<accession>A0A484NW60</accession>
<dbReference type="AlphaFoldDB" id="A0A484NW60"/>
<feature type="domain" description="FecR N-terminal" evidence="2">
    <location>
        <begin position="14"/>
        <end position="54"/>
    </location>
</feature>
<sequence>MSAQHDIPDAVLAQAADWFARLCAGDATARERQAWQAWREASDTHRQAWARVEAISQRFAPLQAVPDPRAAATAYRSALASPGRRRLVLSLAALAGTGLAGWMARDYGVFPTVLSAGLADYRTATGEVRELWLPDGTQVWLGTASAFDADYTASLRRLRLWRGEMLVETAADASRPFVVDTPQGRLRALGTRFLSRLDGDDTRIAVYEGAVEATAASGHAVIIPAGMQARVSAQGVSALTPADLADAQGPRGRYVARNVPLSEMLQALGRYRRGYLSVSPEIADLPVFGSFPMTEPDRVLAMLESVMPIRVQRPFPGWTRVMPR</sequence>
<evidence type="ECO:0000259" key="2">
    <source>
        <dbReference type="Pfam" id="PF16220"/>
    </source>
</evidence>